<reference evidence="4 5" key="1">
    <citation type="journal article" date="2021" name="Sci. Rep.">
        <title>The genome of the diatom Chaetoceros tenuissimus carries an ancient integrated fragment of an extant virus.</title>
        <authorList>
            <person name="Hongo Y."/>
            <person name="Kimura K."/>
            <person name="Takaki Y."/>
            <person name="Yoshida Y."/>
            <person name="Baba S."/>
            <person name="Kobayashi G."/>
            <person name="Nagasaki K."/>
            <person name="Hano T."/>
            <person name="Tomaru Y."/>
        </authorList>
    </citation>
    <scope>NUCLEOTIDE SEQUENCE [LARGE SCALE GENOMIC DNA]</scope>
    <source>
        <strain evidence="4 5">NIES-3715</strain>
    </source>
</reference>
<protein>
    <submittedName>
        <fullName evidence="4">Uncharacterized protein</fullName>
    </submittedName>
</protein>
<proteinExistence type="predicted"/>
<sequence>MKNLFITATALASLGRVFGCTEVQTYGEIQSAIDAAESGVVLLCPFSVTHNDADLNSTVRINKIGTTLICVKNNLGDKCLIEGTGRHFDVDANSATFIGFDFTGSQNGAVNANATIGTTFMDCNFSQNKKALGVGGAIETTMNGNENMHVIGSFFDGNHAEGGGAVYGGGVSIVSSTFSNNDANEGGAAYIGNGYIASSTFDYNDAVYTGPAVYTLEQVCPLGLNHACHSDGWRENTCDGVQTSEEIPMCVQFDSACEYPSASPTLSPSSEPSSKPSLSLLPSALPTSKPSKTPSAKPSTEPSLLPSSKPSLFPSSLPSSKPSTTPTSSPSSKPSASPTSQPSTTPTSSPSSIPSSKPSSSPTSSPSSLPSSKPSASPTSKPSLTPTTSPSLLPSSKPSTTPTSSPSSKPSTLPTSKPSSTPTSSPSSLPSSKPSSTPSSVPSSTPTSFPSSKPSTSPTSQPSSSPSSSPTSKPSSSPSSSPSLLPTNAPSYIPSQSLKPTNSPSYIPSQSLKPSANPSTTPTSNPSLSNSPTQRCNMDASERSIQIINIINRESESLNITVNSAVLNWLIEEDPSYTCPQDENILQRYAAASIVKQFGDSNLVGHECDWSGVRCGMDNTIVQLRKNGVNSVVPREIEMISSLQRVVVQSGNLHGEIDKNLFKLPTLAEVDLDKNSLSGDVSVEGESTVLRLDLNFNFLSGGVDFLTSFPDLQEAHLDNNHFEGEIPSSIGDLHNLKILTLHGNNLTGTMPQSICELRTKHKLRVLMADCDVSDGKPPKVECDCCTHCNPYRK</sequence>
<organism evidence="4 5">
    <name type="scientific">Chaetoceros tenuissimus</name>
    <dbReference type="NCBI Taxonomy" id="426638"/>
    <lineage>
        <taxon>Eukaryota</taxon>
        <taxon>Sar</taxon>
        <taxon>Stramenopiles</taxon>
        <taxon>Ochrophyta</taxon>
        <taxon>Bacillariophyta</taxon>
        <taxon>Coscinodiscophyceae</taxon>
        <taxon>Chaetocerotophycidae</taxon>
        <taxon>Chaetocerotales</taxon>
        <taxon>Chaetocerotaceae</taxon>
        <taxon>Chaetoceros</taxon>
    </lineage>
</organism>
<gene>
    <name evidence="4" type="ORF">CTEN210_07899</name>
</gene>
<feature type="region of interest" description="Disordered" evidence="2">
    <location>
        <begin position="261"/>
        <end position="537"/>
    </location>
</feature>
<dbReference type="Gene3D" id="3.80.10.10">
    <property type="entry name" value="Ribonuclease Inhibitor"/>
    <property type="match status" value="2"/>
</dbReference>
<dbReference type="AlphaFoldDB" id="A0AAD3H646"/>
<feature type="signal peptide" evidence="3">
    <location>
        <begin position="1"/>
        <end position="19"/>
    </location>
</feature>
<dbReference type="InterPro" id="IPR051848">
    <property type="entry name" value="PGIP"/>
</dbReference>
<keyword evidence="5" id="KW-1185">Reference proteome</keyword>
<comment type="caution">
    <text evidence="4">The sequence shown here is derived from an EMBL/GenBank/DDBJ whole genome shotgun (WGS) entry which is preliminary data.</text>
</comment>
<dbReference type="SUPFAM" id="SSF52058">
    <property type="entry name" value="L domain-like"/>
    <property type="match status" value="1"/>
</dbReference>
<dbReference type="SUPFAM" id="SSF51126">
    <property type="entry name" value="Pectin lyase-like"/>
    <property type="match status" value="1"/>
</dbReference>
<evidence type="ECO:0000256" key="3">
    <source>
        <dbReference type="SAM" id="SignalP"/>
    </source>
</evidence>
<feature type="compositionally biased region" description="Polar residues" evidence="2">
    <location>
        <begin position="488"/>
        <end position="513"/>
    </location>
</feature>
<dbReference type="InterPro" id="IPR032675">
    <property type="entry name" value="LRR_dom_sf"/>
</dbReference>
<evidence type="ECO:0000256" key="2">
    <source>
        <dbReference type="SAM" id="MobiDB-lite"/>
    </source>
</evidence>
<feature type="compositionally biased region" description="Low complexity" evidence="2">
    <location>
        <begin position="514"/>
        <end position="533"/>
    </location>
</feature>
<comment type="subcellular location">
    <subcellularLocation>
        <location evidence="1">Cell envelope</location>
    </subcellularLocation>
</comment>
<dbReference type="EMBL" id="BLLK01000045">
    <property type="protein sequence ID" value="GFH51423.1"/>
    <property type="molecule type" value="Genomic_DNA"/>
</dbReference>
<keyword evidence="3" id="KW-0732">Signal</keyword>
<dbReference type="PANTHER" id="PTHR48059">
    <property type="entry name" value="POLYGALACTURONASE INHIBITOR 1"/>
    <property type="match status" value="1"/>
</dbReference>
<feature type="chain" id="PRO_5041955423" evidence="3">
    <location>
        <begin position="20"/>
        <end position="793"/>
    </location>
</feature>
<dbReference type="Pfam" id="PF00560">
    <property type="entry name" value="LRR_1"/>
    <property type="match status" value="2"/>
</dbReference>
<dbReference type="InterPro" id="IPR001611">
    <property type="entry name" value="Leu-rich_rpt"/>
</dbReference>
<evidence type="ECO:0000256" key="1">
    <source>
        <dbReference type="ARBA" id="ARBA00004196"/>
    </source>
</evidence>
<evidence type="ECO:0000313" key="4">
    <source>
        <dbReference type="EMBL" id="GFH51423.1"/>
    </source>
</evidence>
<dbReference type="PANTHER" id="PTHR48059:SF30">
    <property type="entry name" value="OS06G0587000 PROTEIN"/>
    <property type="match status" value="1"/>
</dbReference>
<accession>A0AAD3H646</accession>
<dbReference type="Proteomes" id="UP001054902">
    <property type="component" value="Unassembled WGS sequence"/>
</dbReference>
<name>A0AAD3H646_9STRA</name>
<feature type="compositionally biased region" description="Low complexity" evidence="2">
    <location>
        <begin position="261"/>
        <end position="487"/>
    </location>
</feature>
<evidence type="ECO:0000313" key="5">
    <source>
        <dbReference type="Proteomes" id="UP001054902"/>
    </source>
</evidence>
<dbReference type="InterPro" id="IPR011050">
    <property type="entry name" value="Pectin_lyase_fold/virulence"/>
</dbReference>